<comment type="caution">
    <text evidence="2">The sequence shown here is derived from an EMBL/GenBank/DDBJ whole genome shotgun (WGS) entry which is preliminary data.</text>
</comment>
<organism evidence="2 3">
    <name type="scientific">Nocardia panacis</name>
    <dbReference type="NCBI Taxonomy" id="2340916"/>
    <lineage>
        <taxon>Bacteria</taxon>
        <taxon>Bacillati</taxon>
        <taxon>Actinomycetota</taxon>
        <taxon>Actinomycetes</taxon>
        <taxon>Mycobacteriales</taxon>
        <taxon>Nocardiaceae</taxon>
        <taxon>Nocardia</taxon>
    </lineage>
</organism>
<dbReference type="Proteomes" id="UP000266677">
    <property type="component" value="Unassembled WGS sequence"/>
</dbReference>
<dbReference type="RefSeq" id="WP_120042610.1">
    <property type="nucleotide sequence ID" value="NZ_QZFU01000023.1"/>
</dbReference>
<evidence type="ECO:0000313" key="2">
    <source>
        <dbReference type="EMBL" id="RJO73533.1"/>
    </source>
</evidence>
<keyword evidence="3" id="KW-1185">Reference proteome</keyword>
<dbReference type="OrthoDB" id="4546614at2"/>
<dbReference type="AlphaFoldDB" id="A0A3A4KIL8"/>
<feature type="region of interest" description="Disordered" evidence="1">
    <location>
        <begin position="1"/>
        <end position="20"/>
    </location>
</feature>
<proteinExistence type="predicted"/>
<evidence type="ECO:0000313" key="3">
    <source>
        <dbReference type="Proteomes" id="UP000266677"/>
    </source>
</evidence>
<reference evidence="2 3" key="1">
    <citation type="submission" date="2018-09" db="EMBL/GenBank/DDBJ databases">
        <title>YIM PH21274 draft genome.</title>
        <authorList>
            <person name="Miao C."/>
        </authorList>
    </citation>
    <scope>NUCLEOTIDE SEQUENCE [LARGE SCALE GENOMIC DNA]</scope>
    <source>
        <strain evidence="2 3">YIM PH 21724</strain>
    </source>
</reference>
<gene>
    <name evidence="2" type="ORF">D5S18_20225</name>
</gene>
<name>A0A3A4KIL8_9NOCA</name>
<evidence type="ECO:0000256" key="1">
    <source>
        <dbReference type="SAM" id="MobiDB-lite"/>
    </source>
</evidence>
<dbReference type="EMBL" id="QZFU01000023">
    <property type="protein sequence ID" value="RJO73533.1"/>
    <property type="molecule type" value="Genomic_DNA"/>
</dbReference>
<accession>A0A3A4KIL8</accession>
<sequence>MSADPPEPTRADLGAGPVPPPTTRAALTDLVEHCAHLTLERGAHQRIRARLLPDGGYELEYRADEADFQLYTPDPILVRDILWSWLDGTNWWRRTPAWFPLDPAVAELTALRGELTDFLNEFAALGEWGTTLDAALARADELLSGE</sequence>
<protein>
    <submittedName>
        <fullName evidence="2">Uncharacterized protein</fullName>
    </submittedName>
</protein>